<feature type="region of interest" description="Disordered" evidence="7">
    <location>
        <begin position="90"/>
        <end position="116"/>
    </location>
</feature>
<dbReference type="InterPro" id="IPR005498">
    <property type="entry name" value="T4SS_VirB10/TraB/TrbI"/>
</dbReference>
<reference evidence="9 10" key="1">
    <citation type="submission" date="2018-09" db="EMBL/GenBank/DDBJ databases">
        <title>Metagenome Assembled Genomes from an Advanced Water Purification Facility.</title>
        <authorList>
            <person name="Stamps B.W."/>
            <person name="Spear J.R."/>
        </authorList>
    </citation>
    <scope>NUCLEOTIDE SEQUENCE [LARGE SCALE GENOMIC DNA]</scope>
    <source>
        <strain evidence="9">Bin_27_1</strain>
    </source>
</reference>
<evidence type="ECO:0000313" key="10">
    <source>
        <dbReference type="Proteomes" id="UP000321192"/>
    </source>
</evidence>
<dbReference type="InterPro" id="IPR047695">
    <property type="entry name" value="T4SS_VirB10/PtlG"/>
</dbReference>
<comment type="caution">
    <text evidence="9">The sequence shown here is derived from an EMBL/GenBank/DDBJ whole genome shotgun (WGS) entry which is preliminary data.</text>
</comment>
<dbReference type="Gene3D" id="2.40.128.260">
    <property type="entry name" value="Type IV secretion system, VirB10/TraB/TrbI"/>
    <property type="match status" value="2"/>
</dbReference>
<keyword evidence="3" id="KW-1003">Cell membrane</keyword>
<feature type="region of interest" description="Disordered" evidence="7">
    <location>
        <begin position="153"/>
        <end position="176"/>
    </location>
</feature>
<dbReference type="Pfam" id="PF03743">
    <property type="entry name" value="TrbI"/>
    <property type="match status" value="1"/>
</dbReference>
<proteinExistence type="inferred from homology"/>
<dbReference type="AlphaFoldDB" id="A0A5C7S379"/>
<evidence type="ECO:0000256" key="3">
    <source>
        <dbReference type="ARBA" id="ARBA00022475"/>
    </source>
</evidence>
<sequence length="393" mass="41905">MFSRRGKNEPIDAAAELERREQERIEGERGASELGSQRRQSPAGARTFLAVVVVAIVALGAAFTIKAMQMRDANTPADPQQSTSVRNTLPELKQTPPAPASEPPPQPAPQPVPAITPVQAAPAPAAAMGAQQKPAAPTPEELLRQRRLHAGLSGPTQANAGVDGQSGGMALPPDTAPARAGDLQQRLQPMRLNPSFAGQLPDRDMLLTQGTMVDCALETRIVSTVPGMVSCHLTRDVYSTSRRVVLLDRGSKVVGFYQGGLTQGMARVFVNWSRVETPQGVIINLDSPGAGPLGEGGLGGYVDSHFWERFGGAIMLSLIDDFAVSVTPRRGISGDNNQVSFSNTSDAAQEMASKALENSINIPPTLYKNQGERVAIFVARDLDFRGVYGLERQ</sequence>
<evidence type="ECO:0000256" key="8">
    <source>
        <dbReference type="SAM" id="Phobius"/>
    </source>
</evidence>
<evidence type="ECO:0000256" key="5">
    <source>
        <dbReference type="ARBA" id="ARBA00022989"/>
    </source>
</evidence>
<evidence type="ECO:0000313" key="9">
    <source>
        <dbReference type="EMBL" id="TXH78378.1"/>
    </source>
</evidence>
<evidence type="ECO:0000256" key="1">
    <source>
        <dbReference type="ARBA" id="ARBA00004162"/>
    </source>
</evidence>
<dbReference type="EMBL" id="SSFD01000392">
    <property type="protein sequence ID" value="TXH78378.1"/>
    <property type="molecule type" value="Genomic_DNA"/>
</dbReference>
<organism evidence="9 10">
    <name type="scientific">Thauera aminoaromatica</name>
    <dbReference type="NCBI Taxonomy" id="164330"/>
    <lineage>
        <taxon>Bacteria</taxon>
        <taxon>Pseudomonadati</taxon>
        <taxon>Pseudomonadota</taxon>
        <taxon>Betaproteobacteria</taxon>
        <taxon>Rhodocyclales</taxon>
        <taxon>Zoogloeaceae</taxon>
        <taxon>Thauera</taxon>
    </lineage>
</organism>
<comment type="subcellular location">
    <subcellularLocation>
        <location evidence="1">Cell membrane</location>
        <topology evidence="1">Single-pass membrane protein</topology>
    </subcellularLocation>
</comment>
<accession>A0A5C7S379</accession>
<keyword evidence="5 8" id="KW-1133">Transmembrane helix</keyword>
<evidence type="ECO:0000256" key="6">
    <source>
        <dbReference type="ARBA" id="ARBA00023136"/>
    </source>
</evidence>
<keyword evidence="4 8" id="KW-0812">Transmembrane</keyword>
<dbReference type="CDD" id="cd16429">
    <property type="entry name" value="VirB10"/>
    <property type="match status" value="1"/>
</dbReference>
<feature type="compositionally biased region" description="Pro residues" evidence="7">
    <location>
        <begin position="96"/>
        <end position="114"/>
    </location>
</feature>
<comment type="similarity">
    <text evidence="2">Belongs to the TrbI/VirB10 family.</text>
</comment>
<dbReference type="NCBIfam" id="NF038091">
    <property type="entry name" value="T4SS_VirB10"/>
    <property type="match status" value="1"/>
</dbReference>
<dbReference type="InterPro" id="IPR042217">
    <property type="entry name" value="T4SS_VirB10/TrbI"/>
</dbReference>
<feature type="region of interest" description="Disordered" evidence="7">
    <location>
        <begin position="1"/>
        <end position="42"/>
    </location>
</feature>
<dbReference type="GO" id="GO:0005886">
    <property type="term" value="C:plasma membrane"/>
    <property type="evidence" value="ECO:0007669"/>
    <property type="project" value="UniProtKB-SubCell"/>
</dbReference>
<protein>
    <submittedName>
        <fullName evidence="9">TrbI/VirB10 family protein</fullName>
    </submittedName>
</protein>
<gene>
    <name evidence="9" type="ORF">E6Q80_22810</name>
</gene>
<evidence type="ECO:0000256" key="7">
    <source>
        <dbReference type="SAM" id="MobiDB-lite"/>
    </source>
</evidence>
<feature type="transmembrane region" description="Helical" evidence="8">
    <location>
        <begin position="47"/>
        <end position="65"/>
    </location>
</feature>
<keyword evidence="6 8" id="KW-0472">Membrane</keyword>
<dbReference type="Proteomes" id="UP000321192">
    <property type="component" value="Unassembled WGS sequence"/>
</dbReference>
<evidence type="ECO:0000256" key="2">
    <source>
        <dbReference type="ARBA" id="ARBA00010265"/>
    </source>
</evidence>
<feature type="compositionally biased region" description="Basic and acidic residues" evidence="7">
    <location>
        <begin position="1"/>
        <end position="31"/>
    </location>
</feature>
<name>A0A5C7S379_THASP</name>
<evidence type="ECO:0000256" key="4">
    <source>
        <dbReference type="ARBA" id="ARBA00022692"/>
    </source>
</evidence>